<dbReference type="PANTHER" id="PTHR30346">
    <property type="entry name" value="TRANSCRIPTIONAL DUAL REGULATOR HCAR-RELATED"/>
    <property type="match status" value="1"/>
</dbReference>
<dbReference type="InterPro" id="IPR036388">
    <property type="entry name" value="WH-like_DNA-bd_sf"/>
</dbReference>
<comment type="similarity">
    <text evidence="1">Belongs to the LysR transcriptional regulatory family.</text>
</comment>
<evidence type="ECO:0000259" key="5">
    <source>
        <dbReference type="PROSITE" id="PS50931"/>
    </source>
</evidence>
<name>A0A4P8Y383_9FIRM</name>
<dbReference type="Pfam" id="PF03466">
    <property type="entry name" value="LysR_substrate"/>
    <property type="match status" value="1"/>
</dbReference>
<sequence length="292" mass="33861">MLRQIQYFHSVVENNSFSLAAEECNISQSAISQQIKALENELGFKLLERNNRKFTLTPAGEYFYKKTLILVSDYQKIVNDSYNIATNKNNTLKIGFLKDYSTDELQNTVTEIMQKYPKLSLDIKRENHEQLYKMLRDSTVDLVFNDQRRAFSDEYVNHKLTTKSCYIEVAKSNPISKLNKVTLKELKNLPCILISSGNDSETEETFYKQDIGVNSEILFAKDIDDAKLMVISGKGFLVTENNASNQDSLTTKVPLYRDNEVIKRNYCAFWKKENSNIYIEEFVKILEKQLNK</sequence>
<dbReference type="SUPFAM" id="SSF53850">
    <property type="entry name" value="Periplasmic binding protein-like II"/>
    <property type="match status" value="1"/>
</dbReference>
<protein>
    <submittedName>
        <fullName evidence="6">LysR family transcriptional regulator</fullName>
    </submittedName>
</protein>
<evidence type="ECO:0000313" key="7">
    <source>
        <dbReference type="Proteomes" id="UP000301475"/>
    </source>
</evidence>
<dbReference type="AlphaFoldDB" id="A0A4P8Y383"/>
<reference evidence="6 7" key="1">
    <citation type="submission" date="2019-04" db="EMBL/GenBank/DDBJ databases">
        <authorList>
            <person name="Embree M."/>
            <person name="Gaffney J.R."/>
        </authorList>
    </citation>
    <scope>NUCLEOTIDE SEQUENCE [LARGE SCALE GENOMIC DNA]</scope>
    <source>
        <strain evidence="6 7">JE7A12</strain>
    </source>
</reference>
<keyword evidence="2" id="KW-0805">Transcription regulation</keyword>
<proteinExistence type="inferred from homology"/>
<dbReference type="InterPro" id="IPR036390">
    <property type="entry name" value="WH_DNA-bd_sf"/>
</dbReference>
<dbReference type="EMBL" id="CP039381">
    <property type="protein sequence ID" value="QCT07788.1"/>
    <property type="molecule type" value="Genomic_DNA"/>
</dbReference>
<dbReference type="RefSeq" id="WP_138157776.1">
    <property type="nucleotide sequence ID" value="NZ_CP039381.1"/>
</dbReference>
<dbReference type="Gene3D" id="3.40.190.10">
    <property type="entry name" value="Periplasmic binding protein-like II"/>
    <property type="match status" value="2"/>
</dbReference>
<dbReference type="InterPro" id="IPR005119">
    <property type="entry name" value="LysR_subst-bd"/>
</dbReference>
<evidence type="ECO:0000256" key="2">
    <source>
        <dbReference type="ARBA" id="ARBA00023015"/>
    </source>
</evidence>
<evidence type="ECO:0000256" key="3">
    <source>
        <dbReference type="ARBA" id="ARBA00023125"/>
    </source>
</evidence>
<dbReference type="GO" id="GO:0032993">
    <property type="term" value="C:protein-DNA complex"/>
    <property type="evidence" value="ECO:0007669"/>
    <property type="project" value="TreeGrafter"/>
</dbReference>
<dbReference type="KEGG" id="ruj:E5Z56_10670"/>
<dbReference type="Gene3D" id="1.10.10.10">
    <property type="entry name" value="Winged helix-like DNA-binding domain superfamily/Winged helix DNA-binding domain"/>
    <property type="match status" value="1"/>
</dbReference>
<evidence type="ECO:0000256" key="4">
    <source>
        <dbReference type="ARBA" id="ARBA00023163"/>
    </source>
</evidence>
<keyword evidence="3" id="KW-0238">DNA-binding</keyword>
<keyword evidence="4" id="KW-0804">Transcription</keyword>
<dbReference type="GO" id="GO:0003700">
    <property type="term" value="F:DNA-binding transcription factor activity"/>
    <property type="evidence" value="ECO:0007669"/>
    <property type="project" value="InterPro"/>
</dbReference>
<dbReference type="GO" id="GO:0003677">
    <property type="term" value="F:DNA binding"/>
    <property type="evidence" value="ECO:0007669"/>
    <property type="project" value="UniProtKB-KW"/>
</dbReference>
<dbReference type="OrthoDB" id="108771at2"/>
<dbReference type="SUPFAM" id="SSF46785">
    <property type="entry name" value="Winged helix' DNA-binding domain"/>
    <property type="match status" value="1"/>
</dbReference>
<dbReference type="Proteomes" id="UP000301475">
    <property type="component" value="Chromosome"/>
</dbReference>
<evidence type="ECO:0000313" key="6">
    <source>
        <dbReference type="EMBL" id="QCT07788.1"/>
    </source>
</evidence>
<evidence type="ECO:0000256" key="1">
    <source>
        <dbReference type="ARBA" id="ARBA00009437"/>
    </source>
</evidence>
<organism evidence="6 7">
    <name type="scientific">Ruminococcus bovis</name>
    <dbReference type="NCBI Taxonomy" id="2564099"/>
    <lineage>
        <taxon>Bacteria</taxon>
        <taxon>Bacillati</taxon>
        <taxon>Bacillota</taxon>
        <taxon>Clostridia</taxon>
        <taxon>Eubacteriales</taxon>
        <taxon>Oscillospiraceae</taxon>
        <taxon>Ruminococcus</taxon>
    </lineage>
</organism>
<feature type="domain" description="HTH lysR-type" evidence="5">
    <location>
        <begin position="1"/>
        <end position="57"/>
    </location>
</feature>
<gene>
    <name evidence="6" type="ORF">E5Z56_10670</name>
</gene>
<dbReference type="FunFam" id="1.10.10.10:FF:000001">
    <property type="entry name" value="LysR family transcriptional regulator"/>
    <property type="match status" value="1"/>
</dbReference>
<dbReference type="CDD" id="cd05466">
    <property type="entry name" value="PBP2_LTTR_substrate"/>
    <property type="match status" value="1"/>
</dbReference>
<dbReference type="InterPro" id="IPR000847">
    <property type="entry name" value="LysR_HTH_N"/>
</dbReference>
<keyword evidence="7" id="KW-1185">Reference proteome</keyword>
<dbReference type="PROSITE" id="PS50931">
    <property type="entry name" value="HTH_LYSR"/>
    <property type="match status" value="1"/>
</dbReference>
<dbReference type="Pfam" id="PF00126">
    <property type="entry name" value="HTH_1"/>
    <property type="match status" value="1"/>
</dbReference>
<dbReference type="PANTHER" id="PTHR30346:SF28">
    <property type="entry name" value="HTH-TYPE TRANSCRIPTIONAL REGULATOR CYNR"/>
    <property type="match status" value="1"/>
</dbReference>
<accession>A0A4P8Y383</accession>
<dbReference type="PRINTS" id="PR00039">
    <property type="entry name" value="HTHLYSR"/>
</dbReference>